<dbReference type="InParanoid" id="A0A1B7NAQ3"/>
<dbReference type="AlphaFoldDB" id="A0A1B7NAQ3"/>
<evidence type="ECO:0000313" key="2">
    <source>
        <dbReference type="Proteomes" id="UP000092154"/>
    </source>
</evidence>
<dbReference type="Proteomes" id="UP000092154">
    <property type="component" value="Unassembled WGS sequence"/>
</dbReference>
<name>A0A1B7NAQ3_9AGAM</name>
<organism evidence="1 2">
    <name type="scientific">Rhizopogon vinicolor AM-OR11-026</name>
    <dbReference type="NCBI Taxonomy" id="1314800"/>
    <lineage>
        <taxon>Eukaryota</taxon>
        <taxon>Fungi</taxon>
        <taxon>Dikarya</taxon>
        <taxon>Basidiomycota</taxon>
        <taxon>Agaricomycotina</taxon>
        <taxon>Agaricomycetes</taxon>
        <taxon>Agaricomycetidae</taxon>
        <taxon>Boletales</taxon>
        <taxon>Suillineae</taxon>
        <taxon>Rhizopogonaceae</taxon>
        <taxon>Rhizopogon</taxon>
    </lineage>
</organism>
<reference evidence="1 2" key="1">
    <citation type="submission" date="2016-06" db="EMBL/GenBank/DDBJ databases">
        <title>Comparative genomics of the ectomycorrhizal sister species Rhizopogon vinicolor and Rhizopogon vesiculosus (Basidiomycota: Boletales) reveals a divergence of the mating type B locus.</title>
        <authorList>
            <consortium name="DOE Joint Genome Institute"/>
            <person name="Mujic A.B."/>
            <person name="Kuo A."/>
            <person name="Tritt A."/>
            <person name="Lipzen A."/>
            <person name="Chen C."/>
            <person name="Johnson J."/>
            <person name="Sharma A."/>
            <person name="Barry K."/>
            <person name="Grigoriev I.V."/>
            <person name="Spatafora J.W."/>
        </authorList>
    </citation>
    <scope>NUCLEOTIDE SEQUENCE [LARGE SCALE GENOMIC DNA]</scope>
    <source>
        <strain evidence="1 2">AM-OR11-026</strain>
    </source>
</reference>
<proteinExistence type="predicted"/>
<sequence>MTRKFITLPSPDSQHLYTFLVTTYEHWELEIHHFEEAFADKVGCSPQAKSSRRTRCDQKVVTAVVSICLSRYYEISRTILYCAIQQEPRKHTIVKLSVHGMGKNLNTFEHTLDILIITEAPALSQWTRSEFHQLAGSFHGPSFRVQRLNVLIS</sequence>
<accession>A0A1B7NAQ3</accession>
<gene>
    <name evidence="1" type="ORF">K503DRAFT_431497</name>
</gene>
<protein>
    <submittedName>
        <fullName evidence="1">Uncharacterized protein</fullName>
    </submittedName>
</protein>
<dbReference type="EMBL" id="KV448168">
    <property type="protein sequence ID" value="OAX41906.1"/>
    <property type="molecule type" value="Genomic_DNA"/>
</dbReference>
<evidence type="ECO:0000313" key="1">
    <source>
        <dbReference type="EMBL" id="OAX41906.1"/>
    </source>
</evidence>
<keyword evidence="2" id="KW-1185">Reference proteome</keyword>